<dbReference type="Gene3D" id="3.40.390.10">
    <property type="entry name" value="Collagenase (Catalytic Domain)"/>
    <property type="match status" value="1"/>
</dbReference>
<dbReference type="SUPFAM" id="SSF55486">
    <property type="entry name" value="Metalloproteases ('zincins'), catalytic domain"/>
    <property type="match status" value="1"/>
</dbReference>
<feature type="non-terminal residue" evidence="3">
    <location>
        <position position="1"/>
    </location>
</feature>
<dbReference type="Pfam" id="PF01400">
    <property type="entry name" value="Astacin"/>
    <property type="match status" value="1"/>
</dbReference>
<reference evidence="3 4" key="1">
    <citation type="submission" date="2021-06" db="EMBL/GenBank/DDBJ databases">
        <authorList>
            <person name="Palmer J.M."/>
        </authorList>
    </citation>
    <scope>NUCLEOTIDE SEQUENCE [LARGE SCALE GENOMIC DNA]</scope>
    <source>
        <strain evidence="3 4">GA_2019</strain>
        <tissue evidence="3">Muscle</tissue>
    </source>
</reference>
<dbReference type="EMBL" id="JAHRIO010080156">
    <property type="protein sequence ID" value="MEQ2184105.1"/>
    <property type="molecule type" value="Genomic_DNA"/>
</dbReference>
<keyword evidence="4" id="KW-1185">Reference proteome</keyword>
<organism evidence="3 4">
    <name type="scientific">Goodea atripinnis</name>
    <dbReference type="NCBI Taxonomy" id="208336"/>
    <lineage>
        <taxon>Eukaryota</taxon>
        <taxon>Metazoa</taxon>
        <taxon>Chordata</taxon>
        <taxon>Craniata</taxon>
        <taxon>Vertebrata</taxon>
        <taxon>Euteleostomi</taxon>
        <taxon>Actinopterygii</taxon>
        <taxon>Neopterygii</taxon>
        <taxon>Teleostei</taxon>
        <taxon>Neoteleostei</taxon>
        <taxon>Acanthomorphata</taxon>
        <taxon>Ovalentaria</taxon>
        <taxon>Atherinomorphae</taxon>
        <taxon>Cyprinodontiformes</taxon>
        <taxon>Goodeidae</taxon>
        <taxon>Goodea</taxon>
    </lineage>
</organism>
<proteinExistence type="predicted"/>
<comment type="caution">
    <text evidence="1">Lacks conserved residue(s) required for the propagation of feature annotation.</text>
</comment>
<protein>
    <recommendedName>
        <fullName evidence="2">Peptidase M12A domain-containing protein</fullName>
    </recommendedName>
</protein>
<comment type="caution">
    <text evidence="3">The sequence shown here is derived from an EMBL/GenBank/DDBJ whole genome shotgun (WGS) entry which is preliminary data.</text>
</comment>
<sequence length="74" mass="8808">SQRAIFRQAMRHWEKHTCVTFIERTQEESYIVFTYRPCGHFDHYLYCGCYNSTSTIQLRGDAAHETRTLPTDCE</sequence>
<dbReference type="InterPro" id="IPR024079">
    <property type="entry name" value="MetalloPept_cat_dom_sf"/>
</dbReference>
<feature type="domain" description="Peptidase M12A" evidence="2">
    <location>
        <begin position="1"/>
        <end position="74"/>
    </location>
</feature>
<name>A0ABV0PKU3_9TELE</name>
<dbReference type="InterPro" id="IPR001506">
    <property type="entry name" value="Peptidase_M12A"/>
</dbReference>
<dbReference type="PROSITE" id="PS51864">
    <property type="entry name" value="ASTACIN"/>
    <property type="match status" value="1"/>
</dbReference>
<evidence type="ECO:0000313" key="4">
    <source>
        <dbReference type="Proteomes" id="UP001476798"/>
    </source>
</evidence>
<gene>
    <name evidence="3" type="ORF">GOODEAATRI_004536</name>
</gene>
<dbReference type="Proteomes" id="UP001476798">
    <property type="component" value="Unassembled WGS sequence"/>
</dbReference>
<evidence type="ECO:0000256" key="1">
    <source>
        <dbReference type="PROSITE-ProRule" id="PRU01211"/>
    </source>
</evidence>
<evidence type="ECO:0000259" key="2">
    <source>
        <dbReference type="PROSITE" id="PS51864"/>
    </source>
</evidence>
<evidence type="ECO:0000313" key="3">
    <source>
        <dbReference type="EMBL" id="MEQ2184105.1"/>
    </source>
</evidence>
<accession>A0ABV0PKU3</accession>